<evidence type="ECO:0000256" key="1">
    <source>
        <dbReference type="ARBA" id="ARBA00006484"/>
    </source>
</evidence>
<dbReference type="InterPro" id="IPR002347">
    <property type="entry name" value="SDR_fam"/>
</dbReference>
<organism evidence="4 5">
    <name type="scientific">Janibacter alkaliphilus</name>
    <dbReference type="NCBI Taxonomy" id="1069963"/>
    <lineage>
        <taxon>Bacteria</taxon>
        <taxon>Bacillati</taxon>
        <taxon>Actinomycetota</taxon>
        <taxon>Actinomycetes</taxon>
        <taxon>Micrococcales</taxon>
        <taxon>Intrasporangiaceae</taxon>
        <taxon>Janibacter</taxon>
    </lineage>
</organism>
<sequence>MAPIALVTGASSGIGAATARRLAEDGYEVVVAARRGIRCEQLAEEIGGRALRLDVTDERSVDALVEAVPRLDVLVNNAGAALGAESVEGADPEDWQRMYDLNVIGTLRVVQAMLPALRAEGGGTIVTVTSTAGSVAYEGGGGYCASKFGERALVDTLRLELSGHPVRVIDIAPGMVKTEGFALTRYRGDEAAAKRVYEGVDSPLTAEDVAECIGFACGLPLHVNVDRLVVRPLAQAAQHKVHRGPLIPR</sequence>
<evidence type="ECO:0000256" key="3">
    <source>
        <dbReference type="RuleBase" id="RU000363"/>
    </source>
</evidence>
<gene>
    <name evidence="4" type="ORF">BJY28_002578</name>
</gene>
<comment type="similarity">
    <text evidence="1 3">Belongs to the short-chain dehydrogenases/reductases (SDR) family.</text>
</comment>
<proteinExistence type="inferred from homology"/>
<dbReference type="FunFam" id="3.40.50.720:FF:000047">
    <property type="entry name" value="NADP-dependent L-serine/L-allo-threonine dehydrogenase"/>
    <property type="match status" value="1"/>
</dbReference>
<accession>A0A852X5C6</accession>
<reference evidence="4 5" key="1">
    <citation type="submission" date="2020-07" db="EMBL/GenBank/DDBJ databases">
        <title>Sequencing the genomes of 1000 actinobacteria strains.</title>
        <authorList>
            <person name="Klenk H.-P."/>
        </authorList>
    </citation>
    <scope>NUCLEOTIDE SEQUENCE [LARGE SCALE GENOMIC DNA]</scope>
    <source>
        <strain evidence="4 5">DSM 24723</strain>
    </source>
</reference>
<evidence type="ECO:0000256" key="2">
    <source>
        <dbReference type="ARBA" id="ARBA00023002"/>
    </source>
</evidence>
<dbReference type="Pfam" id="PF00106">
    <property type="entry name" value="adh_short"/>
    <property type="match status" value="1"/>
</dbReference>
<dbReference type="PRINTS" id="PR00081">
    <property type="entry name" value="GDHRDH"/>
</dbReference>
<evidence type="ECO:0000313" key="5">
    <source>
        <dbReference type="Proteomes" id="UP000592181"/>
    </source>
</evidence>
<dbReference type="Gene3D" id="3.40.50.720">
    <property type="entry name" value="NAD(P)-binding Rossmann-like Domain"/>
    <property type="match status" value="1"/>
</dbReference>
<dbReference type="PANTHER" id="PTHR42901:SF1">
    <property type="entry name" value="ALCOHOL DEHYDROGENASE"/>
    <property type="match status" value="1"/>
</dbReference>
<dbReference type="InterPro" id="IPR036291">
    <property type="entry name" value="NAD(P)-bd_dom_sf"/>
</dbReference>
<comment type="caution">
    <text evidence="4">The sequence shown here is derived from an EMBL/GenBank/DDBJ whole genome shotgun (WGS) entry which is preliminary data.</text>
</comment>
<keyword evidence="5" id="KW-1185">Reference proteome</keyword>
<dbReference type="PRINTS" id="PR00080">
    <property type="entry name" value="SDRFAMILY"/>
</dbReference>
<keyword evidence="2" id="KW-0560">Oxidoreductase</keyword>
<evidence type="ECO:0000313" key="4">
    <source>
        <dbReference type="EMBL" id="NYG38109.1"/>
    </source>
</evidence>
<dbReference type="Proteomes" id="UP000592181">
    <property type="component" value="Unassembled WGS sequence"/>
</dbReference>
<dbReference type="GO" id="GO:0016616">
    <property type="term" value="F:oxidoreductase activity, acting on the CH-OH group of donors, NAD or NADP as acceptor"/>
    <property type="evidence" value="ECO:0007669"/>
    <property type="project" value="UniProtKB-ARBA"/>
</dbReference>
<dbReference type="AlphaFoldDB" id="A0A852X5C6"/>
<dbReference type="PANTHER" id="PTHR42901">
    <property type="entry name" value="ALCOHOL DEHYDROGENASE"/>
    <property type="match status" value="1"/>
</dbReference>
<dbReference type="SUPFAM" id="SSF51735">
    <property type="entry name" value="NAD(P)-binding Rossmann-fold domains"/>
    <property type="match status" value="1"/>
</dbReference>
<name>A0A852X5C6_9MICO</name>
<dbReference type="RefSeq" id="WP_179463357.1">
    <property type="nucleotide sequence ID" value="NZ_JACBZX010000001.1"/>
</dbReference>
<protein>
    <submittedName>
        <fullName evidence="4">NADP-dependent 3-hydroxy acid dehydrogenase YdfG</fullName>
    </submittedName>
</protein>
<dbReference type="EMBL" id="JACBZX010000001">
    <property type="protein sequence ID" value="NYG38109.1"/>
    <property type="molecule type" value="Genomic_DNA"/>
</dbReference>